<proteinExistence type="predicted"/>
<dbReference type="SUPFAM" id="SSF52047">
    <property type="entry name" value="RNI-like"/>
    <property type="match status" value="1"/>
</dbReference>
<dbReference type="Gene3D" id="3.80.10.10">
    <property type="entry name" value="Ribonuclease Inhibitor"/>
    <property type="match status" value="1"/>
</dbReference>
<gene>
    <name evidence="1" type="ORF">PNOK_0461000</name>
</gene>
<comment type="caution">
    <text evidence="1">The sequence shown here is derived from an EMBL/GenBank/DDBJ whole genome shotgun (WGS) entry which is preliminary data.</text>
</comment>
<dbReference type="EMBL" id="NBII01000004">
    <property type="protein sequence ID" value="PAV19676.1"/>
    <property type="molecule type" value="Genomic_DNA"/>
</dbReference>
<accession>A0A286UJ72</accession>
<reference evidence="1 2" key="1">
    <citation type="journal article" date="2017" name="Mol. Ecol.">
        <title>Comparative and population genomic landscape of Phellinus noxius: A hypervariable fungus causing root rot in trees.</title>
        <authorList>
            <person name="Chung C.L."/>
            <person name="Lee T.J."/>
            <person name="Akiba M."/>
            <person name="Lee H.H."/>
            <person name="Kuo T.H."/>
            <person name="Liu D."/>
            <person name="Ke H.M."/>
            <person name="Yokoi T."/>
            <person name="Roa M.B."/>
            <person name="Lu M.J."/>
            <person name="Chang Y.Y."/>
            <person name="Ann P.J."/>
            <person name="Tsai J.N."/>
            <person name="Chen C.Y."/>
            <person name="Tzean S.S."/>
            <person name="Ota Y."/>
            <person name="Hattori T."/>
            <person name="Sahashi N."/>
            <person name="Liou R.F."/>
            <person name="Kikuchi T."/>
            <person name="Tsai I.J."/>
        </authorList>
    </citation>
    <scope>NUCLEOTIDE SEQUENCE [LARGE SCALE GENOMIC DNA]</scope>
    <source>
        <strain evidence="1 2">FFPRI411160</strain>
    </source>
</reference>
<dbReference type="AlphaFoldDB" id="A0A286UJ72"/>
<dbReference type="InterPro" id="IPR032675">
    <property type="entry name" value="LRR_dom_sf"/>
</dbReference>
<name>A0A286UJ72_9AGAM</name>
<organism evidence="1 2">
    <name type="scientific">Pyrrhoderma noxium</name>
    <dbReference type="NCBI Taxonomy" id="2282107"/>
    <lineage>
        <taxon>Eukaryota</taxon>
        <taxon>Fungi</taxon>
        <taxon>Dikarya</taxon>
        <taxon>Basidiomycota</taxon>
        <taxon>Agaricomycotina</taxon>
        <taxon>Agaricomycetes</taxon>
        <taxon>Hymenochaetales</taxon>
        <taxon>Hymenochaetaceae</taxon>
        <taxon>Pyrrhoderma</taxon>
    </lineage>
</organism>
<evidence type="ECO:0000313" key="1">
    <source>
        <dbReference type="EMBL" id="PAV19676.1"/>
    </source>
</evidence>
<sequence>MAPIHDILHSHSLQSIPVPSSSRDLDNTAFEPNSGILTPFSSTADALIARLRLEAGLGVPTINLFLDVLKHPSFKSEELTIRDAAEIDTTVSLYRKDLQRERSRNTPVPKRTVQQKQMATISRELPYPVLECILDCIAKDQDLVDEPLQYQIPLVDVVERQRGECLRSMALVHRTWTGLSQQRLSERLVARTPSQLIRLLRSPLPGRHTQELIISLGDVWNHGYHFEGSDSPARPGDVEADLCNLLRRLPQLRKLTIKESGLREDMVLPMISTLATLESLSWHCAHGYPSCDFSHLADALRVLPRLNSLEISGWSFHATSDVTGGSLLSPLSELRICVSPGDMQLTRVGWLLQALASDGRKTSLTLDITLIGTLSIEEVFRHFPGAQEALAKLDSLHLINKGGFVEFNLTQARFLLQACTSIRHLHIQGQTAPITEFIDILPPTIEELCFSWFDMWMSPWNLVERHIPDLARSKRMSQLKRITIFNYEIPFYRAPVEENGEPVQHPCPNAQEACDESKIELDLWSKPPDWRNV</sequence>
<dbReference type="Proteomes" id="UP000217199">
    <property type="component" value="Unassembled WGS sequence"/>
</dbReference>
<protein>
    <submittedName>
        <fullName evidence="1">Uncharacterized protein</fullName>
    </submittedName>
</protein>
<evidence type="ECO:0000313" key="2">
    <source>
        <dbReference type="Proteomes" id="UP000217199"/>
    </source>
</evidence>
<dbReference type="InParanoid" id="A0A286UJ72"/>
<keyword evidence="2" id="KW-1185">Reference proteome</keyword>
<dbReference type="OrthoDB" id="3214435at2759"/>